<keyword evidence="5 7" id="KW-1133">Transmembrane helix</keyword>
<dbReference type="GO" id="GO:0005886">
    <property type="term" value="C:plasma membrane"/>
    <property type="evidence" value="ECO:0007669"/>
    <property type="project" value="UniProtKB-SubCell"/>
</dbReference>
<feature type="transmembrane region" description="Helical" evidence="7">
    <location>
        <begin position="109"/>
        <end position="131"/>
    </location>
</feature>
<protein>
    <recommendedName>
        <fullName evidence="7">UPF0056 membrane protein</fullName>
    </recommendedName>
</protein>
<dbReference type="EMBL" id="JAAGNX010000002">
    <property type="protein sequence ID" value="NDV61932.1"/>
    <property type="molecule type" value="Genomic_DNA"/>
</dbReference>
<accession>A0A6B2M0L4</accession>
<dbReference type="RefSeq" id="WP_163963380.1">
    <property type="nucleotide sequence ID" value="NZ_JAAGNX010000002.1"/>
</dbReference>
<name>A0A6B2M0L4_9BACT</name>
<evidence type="ECO:0000256" key="5">
    <source>
        <dbReference type="ARBA" id="ARBA00022989"/>
    </source>
</evidence>
<keyword evidence="9" id="KW-1185">Reference proteome</keyword>
<feature type="transmembrane region" description="Helical" evidence="7">
    <location>
        <begin position="70"/>
        <end position="88"/>
    </location>
</feature>
<evidence type="ECO:0000256" key="1">
    <source>
        <dbReference type="ARBA" id="ARBA00004651"/>
    </source>
</evidence>
<comment type="caution">
    <text evidence="8">The sequence shown here is derived from an EMBL/GenBank/DDBJ whole genome shotgun (WGS) entry which is preliminary data.</text>
</comment>
<dbReference type="PANTHER" id="PTHR33508">
    <property type="entry name" value="UPF0056 MEMBRANE PROTEIN YHCE"/>
    <property type="match status" value="1"/>
</dbReference>
<comment type="similarity">
    <text evidence="2 7">Belongs to the UPF0056 (MarC) family.</text>
</comment>
<dbReference type="Pfam" id="PF01914">
    <property type="entry name" value="MarC"/>
    <property type="match status" value="1"/>
</dbReference>
<keyword evidence="4 7" id="KW-0812">Transmembrane</keyword>
<dbReference type="PANTHER" id="PTHR33508:SF1">
    <property type="entry name" value="UPF0056 MEMBRANE PROTEIN YHCE"/>
    <property type="match status" value="1"/>
</dbReference>
<keyword evidence="6 7" id="KW-0472">Membrane</keyword>
<evidence type="ECO:0000313" key="8">
    <source>
        <dbReference type="EMBL" id="NDV61932.1"/>
    </source>
</evidence>
<feature type="transmembrane region" description="Helical" evidence="7">
    <location>
        <begin position="44"/>
        <end position="64"/>
    </location>
</feature>
<organism evidence="8 9">
    <name type="scientific">Oceanipulchritudo coccoides</name>
    <dbReference type="NCBI Taxonomy" id="2706888"/>
    <lineage>
        <taxon>Bacteria</taxon>
        <taxon>Pseudomonadati</taxon>
        <taxon>Verrucomicrobiota</taxon>
        <taxon>Opitutia</taxon>
        <taxon>Puniceicoccales</taxon>
        <taxon>Oceanipulchritudinaceae</taxon>
        <taxon>Oceanipulchritudo</taxon>
    </lineage>
</organism>
<sequence length="201" mass="21050">MNDYIQAFVTIVALVNPAICAQMFSECTAGLSKEQRTTAAIKSVVAITIILLLAAVAGISILNIFGISLNAFSCAGGGILVWIGASMIKSAQKEPESLSKDDTRKTFSLAPLILFGASPGTITGVITVSAFHGHQLLPIPAILGVLTTSLVLGMVLLLCAMFSKKTQKPSMAKRMITSYMGVIVIAMGVQFILSGIKAFLA</sequence>
<feature type="transmembrane region" description="Helical" evidence="7">
    <location>
        <begin position="6"/>
        <end position="24"/>
    </location>
</feature>
<reference evidence="8 9" key="1">
    <citation type="submission" date="2020-02" db="EMBL/GenBank/DDBJ databases">
        <title>Albibacoteraceae fam. nov., the first described family within the subdivision 4 Verrucomicrobia.</title>
        <authorList>
            <person name="Xi F."/>
        </authorList>
    </citation>
    <scope>NUCLEOTIDE SEQUENCE [LARGE SCALE GENOMIC DNA]</scope>
    <source>
        <strain evidence="8 9">CK1056</strain>
    </source>
</reference>
<feature type="transmembrane region" description="Helical" evidence="7">
    <location>
        <begin position="137"/>
        <end position="158"/>
    </location>
</feature>
<evidence type="ECO:0000256" key="7">
    <source>
        <dbReference type="RuleBase" id="RU362048"/>
    </source>
</evidence>
<dbReference type="AlphaFoldDB" id="A0A6B2M0L4"/>
<evidence type="ECO:0000256" key="6">
    <source>
        <dbReference type="ARBA" id="ARBA00023136"/>
    </source>
</evidence>
<evidence type="ECO:0000313" key="9">
    <source>
        <dbReference type="Proteomes" id="UP000478417"/>
    </source>
</evidence>
<proteinExistence type="inferred from homology"/>
<dbReference type="Proteomes" id="UP000478417">
    <property type="component" value="Unassembled WGS sequence"/>
</dbReference>
<gene>
    <name evidence="8" type="ORF">G0Q06_05670</name>
</gene>
<comment type="subcellular location">
    <subcellularLocation>
        <location evidence="1 7">Cell membrane</location>
        <topology evidence="1 7">Multi-pass membrane protein</topology>
    </subcellularLocation>
</comment>
<evidence type="ECO:0000256" key="2">
    <source>
        <dbReference type="ARBA" id="ARBA00009784"/>
    </source>
</evidence>
<keyword evidence="3" id="KW-1003">Cell membrane</keyword>
<dbReference type="InterPro" id="IPR002771">
    <property type="entry name" value="Multi_antbiot-R_MarC"/>
</dbReference>
<evidence type="ECO:0000256" key="4">
    <source>
        <dbReference type="ARBA" id="ARBA00022692"/>
    </source>
</evidence>
<feature type="transmembrane region" description="Helical" evidence="7">
    <location>
        <begin position="179"/>
        <end position="200"/>
    </location>
</feature>
<evidence type="ECO:0000256" key="3">
    <source>
        <dbReference type="ARBA" id="ARBA00022475"/>
    </source>
</evidence>